<dbReference type="Proteomes" id="UP000199657">
    <property type="component" value="Unassembled WGS sequence"/>
</dbReference>
<gene>
    <name evidence="2" type="ORF">SAMN04488052_102164</name>
</gene>
<dbReference type="PANTHER" id="PTHR12526">
    <property type="entry name" value="GLYCOSYLTRANSFERASE"/>
    <property type="match status" value="1"/>
</dbReference>
<sequence>MSARAQRPDLAVLISFSGDGGVERMVLNLLRRFPELGCPTDLLTLKTEGGHFHAVPDSVRHVPLGVRHASTSVPALVRYLRRERPRALLAAKDRAGRAALLARRLAGVDTRVYVRLGNTLSASLAGAPALKRWARYAPIRRLYPWADGLIAVSDGVAADVHETSGVARERIHVIRNPVLTDTIDTLAHETVDHPWLSPEREEPVILAMGRLTRQKDFPTLLQAFAALQTRRHARLIILGEGADRDALEQQAQELGIADRVSMPGFQDNPYPWLRQADMFTLSSAWEGSPNALTEALALGCPSVSTDCPSGPREILEGGRYGPLVPVGDAEAMAAAMDDTLRAPLPGDTLREAVAGYRDVASASAYLRVMALRDETTTTPAG</sequence>
<dbReference type="PANTHER" id="PTHR12526:SF630">
    <property type="entry name" value="GLYCOSYLTRANSFERASE"/>
    <property type="match status" value="1"/>
</dbReference>
<dbReference type="GO" id="GO:0016757">
    <property type="term" value="F:glycosyltransferase activity"/>
    <property type="evidence" value="ECO:0007669"/>
    <property type="project" value="UniProtKB-ARBA"/>
</dbReference>
<dbReference type="InterPro" id="IPR028098">
    <property type="entry name" value="Glyco_trans_4-like_N"/>
</dbReference>
<evidence type="ECO:0000313" key="3">
    <source>
        <dbReference type="Proteomes" id="UP000199657"/>
    </source>
</evidence>
<dbReference type="EMBL" id="FOEG01000002">
    <property type="protein sequence ID" value="SEO68311.1"/>
    <property type="molecule type" value="Genomic_DNA"/>
</dbReference>
<dbReference type="Pfam" id="PF13579">
    <property type="entry name" value="Glyco_trans_4_4"/>
    <property type="match status" value="1"/>
</dbReference>
<organism evidence="2 3">
    <name type="scientific">Aquisalimonas asiatica</name>
    <dbReference type="NCBI Taxonomy" id="406100"/>
    <lineage>
        <taxon>Bacteria</taxon>
        <taxon>Pseudomonadati</taxon>
        <taxon>Pseudomonadota</taxon>
        <taxon>Gammaproteobacteria</taxon>
        <taxon>Chromatiales</taxon>
        <taxon>Ectothiorhodospiraceae</taxon>
        <taxon>Aquisalimonas</taxon>
    </lineage>
</organism>
<dbReference type="STRING" id="406100.SAMN04488052_102164"/>
<dbReference type="Gene3D" id="3.40.50.2000">
    <property type="entry name" value="Glycogen Phosphorylase B"/>
    <property type="match status" value="2"/>
</dbReference>
<keyword evidence="3" id="KW-1185">Reference proteome</keyword>
<proteinExistence type="predicted"/>
<feature type="domain" description="Glycosyltransferase subfamily 4-like N-terminal" evidence="1">
    <location>
        <begin position="20"/>
        <end position="176"/>
    </location>
</feature>
<evidence type="ECO:0000259" key="1">
    <source>
        <dbReference type="Pfam" id="PF13579"/>
    </source>
</evidence>
<name>A0A1H8RPC6_9GAMM</name>
<reference evidence="2 3" key="1">
    <citation type="submission" date="2016-10" db="EMBL/GenBank/DDBJ databases">
        <authorList>
            <person name="de Groot N.N."/>
        </authorList>
    </citation>
    <scope>NUCLEOTIDE SEQUENCE [LARGE SCALE GENOMIC DNA]</scope>
    <source>
        <strain evidence="2 3">CGMCC 1.6291</strain>
    </source>
</reference>
<evidence type="ECO:0000313" key="2">
    <source>
        <dbReference type="EMBL" id="SEO68311.1"/>
    </source>
</evidence>
<dbReference type="Pfam" id="PF13692">
    <property type="entry name" value="Glyco_trans_1_4"/>
    <property type="match status" value="1"/>
</dbReference>
<accession>A0A1H8RPC6</accession>
<dbReference type="SUPFAM" id="SSF53756">
    <property type="entry name" value="UDP-Glycosyltransferase/glycogen phosphorylase"/>
    <property type="match status" value="1"/>
</dbReference>
<dbReference type="AlphaFoldDB" id="A0A1H8RPC6"/>
<dbReference type="RefSeq" id="WP_216110708.1">
    <property type="nucleotide sequence ID" value="NZ_FOEG01000002.1"/>
</dbReference>
<protein>
    <submittedName>
        <fullName evidence="2">Glycosyltransferase involved in cell wall bisynthesis</fullName>
    </submittedName>
</protein>
<keyword evidence="2" id="KW-0808">Transferase</keyword>
<dbReference type="CDD" id="cd03811">
    <property type="entry name" value="GT4_GT28_WabH-like"/>
    <property type="match status" value="1"/>
</dbReference>